<evidence type="ECO:0000256" key="1">
    <source>
        <dbReference type="SAM" id="MobiDB-lite"/>
    </source>
</evidence>
<keyword evidence="3" id="KW-1185">Reference proteome</keyword>
<proteinExistence type="predicted"/>
<dbReference type="AlphaFoldDB" id="A0A518H5E1"/>
<dbReference type="EMBL" id="CP036426">
    <property type="protein sequence ID" value="QDV36028.1"/>
    <property type="molecule type" value="Genomic_DNA"/>
</dbReference>
<dbReference type="KEGG" id="tpla:ElP_39380"/>
<accession>A0A518H5E1</accession>
<name>A0A518H5E1_9BACT</name>
<sequence length="99" mass="10628">MASFRNPFAVRAPDLRSNPARDSRPSRSSRNPRFAPEFLEGRLSPSTFALAAVPAQISTYTSTTATFAVARGEEPLPTDPNGDPIPKPIGDKPGHDVPI</sequence>
<organism evidence="2 3">
    <name type="scientific">Tautonia plasticadhaerens</name>
    <dbReference type="NCBI Taxonomy" id="2527974"/>
    <lineage>
        <taxon>Bacteria</taxon>
        <taxon>Pseudomonadati</taxon>
        <taxon>Planctomycetota</taxon>
        <taxon>Planctomycetia</taxon>
        <taxon>Isosphaerales</taxon>
        <taxon>Isosphaeraceae</taxon>
        <taxon>Tautonia</taxon>
    </lineage>
</organism>
<gene>
    <name evidence="2" type="ORF">ElP_39380</name>
</gene>
<dbReference type="Proteomes" id="UP000317835">
    <property type="component" value="Chromosome"/>
</dbReference>
<reference evidence="2 3" key="1">
    <citation type="submission" date="2019-02" db="EMBL/GenBank/DDBJ databases">
        <title>Deep-cultivation of Planctomycetes and their phenomic and genomic characterization uncovers novel biology.</title>
        <authorList>
            <person name="Wiegand S."/>
            <person name="Jogler M."/>
            <person name="Boedeker C."/>
            <person name="Pinto D."/>
            <person name="Vollmers J."/>
            <person name="Rivas-Marin E."/>
            <person name="Kohn T."/>
            <person name="Peeters S.H."/>
            <person name="Heuer A."/>
            <person name="Rast P."/>
            <person name="Oberbeckmann S."/>
            <person name="Bunk B."/>
            <person name="Jeske O."/>
            <person name="Meyerdierks A."/>
            <person name="Storesund J.E."/>
            <person name="Kallscheuer N."/>
            <person name="Luecker S."/>
            <person name="Lage O.M."/>
            <person name="Pohl T."/>
            <person name="Merkel B.J."/>
            <person name="Hornburger P."/>
            <person name="Mueller R.-W."/>
            <person name="Bruemmer F."/>
            <person name="Labrenz M."/>
            <person name="Spormann A.M."/>
            <person name="Op den Camp H."/>
            <person name="Overmann J."/>
            <person name="Amann R."/>
            <person name="Jetten M.S.M."/>
            <person name="Mascher T."/>
            <person name="Medema M.H."/>
            <person name="Devos D.P."/>
            <person name="Kaster A.-K."/>
            <person name="Ovreas L."/>
            <person name="Rohde M."/>
            <person name="Galperin M.Y."/>
            <person name="Jogler C."/>
        </authorList>
    </citation>
    <scope>NUCLEOTIDE SEQUENCE [LARGE SCALE GENOMIC DNA]</scope>
    <source>
        <strain evidence="2 3">ElP</strain>
    </source>
</reference>
<protein>
    <submittedName>
        <fullName evidence="2">Uncharacterized protein</fullName>
    </submittedName>
</protein>
<evidence type="ECO:0000313" key="2">
    <source>
        <dbReference type="EMBL" id="QDV36028.1"/>
    </source>
</evidence>
<feature type="region of interest" description="Disordered" evidence="1">
    <location>
        <begin position="72"/>
        <end position="99"/>
    </location>
</feature>
<feature type="region of interest" description="Disordered" evidence="1">
    <location>
        <begin position="1"/>
        <end position="36"/>
    </location>
</feature>
<dbReference type="OrthoDB" id="9984118at2"/>
<dbReference type="RefSeq" id="WP_145272025.1">
    <property type="nucleotide sequence ID" value="NZ_CP036426.1"/>
</dbReference>
<feature type="compositionally biased region" description="Basic and acidic residues" evidence="1">
    <location>
        <begin position="89"/>
        <end position="99"/>
    </location>
</feature>
<evidence type="ECO:0000313" key="3">
    <source>
        <dbReference type="Proteomes" id="UP000317835"/>
    </source>
</evidence>
<feature type="compositionally biased region" description="Low complexity" evidence="1">
    <location>
        <begin position="26"/>
        <end position="36"/>
    </location>
</feature>